<keyword evidence="3" id="KW-1185">Reference proteome</keyword>
<organism evidence="2 3">
    <name type="scientific">Humitalea rosea</name>
    <dbReference type="NCBI Taxonomy" id="990373"/>
    <lineage>
        <taxon>Bacteria</taxon>
        <taxon>Pseudomonadati</taxon>
        <taxon>Pseudomonadota</taxon>
        <taxon>Alphaproteobacteria</taxon>
        <taxon>Acetobacterales</taxon>
        <taxon>Roseomonadaceae</taxon>
        <taxon>Humitalea</taxon>
    </lineage>
</organism>
<dbReference type="EMBL" id="QKYU01000019">
    <property type="protein sequence ID" value="PZW42137.1"/>
    <property type="molecule type" value="Genomic_DNA"/>
</dbReference>
<dbReference type="OrthoDB" id="332706at2"/>
<reference evidence="2 3" key="1">
    <citation type="submission" date="2018-06" db="EMBL/GenBank/DDBJ databases">
        <title>Genomic Encyclopedia of Archaeal and Bacterial Type Strains, Phase II (KMG-II): from individual species to whole genera.</title>
        <authorList>
            <person name="Goeker M."/>
        </authorList>
    </citation>
    <scope>NUCLEOTIDE SEQUENCE [LARGE SCALE GENOMIC DNA]</scope>
    <source>
        <strain evidence="2 3">DSM 24525</strain>
    </source>
</reference>
<comment type="caution">
    <text evidence="2">The sequence shown here is derived from an EMBL/GenBank/DDBJ whole genome shotgun (WGS) entry which is preliminary data.</text>
</comment>
<dbReference type="RefSeq" id="WP_111399323.1">
    <property type="nucleotide sequence ID" value="NZ_QKYU01000019.1"/>
</dbReference>
<feature type="chain" id="PRO_5016030533" description="Alpha/beta hydrolase family protein" evidence="1">
    <location>
        <begin position="35"/>
        <end position="297"/>
    </location>
</feature>
<name>A0A2W7IRR7_9PROT</name>
<evidence type="ECO:0000256" key="1">
    <source>
        <dbReference type="SAM" id="SignalP"/>
    </source>
</evidence>
<proteinExistence type="predicted"/>
<gene>
    <name evidence="2" type="ORF">C8P66_11929</name>
</gene>
<dbReference type="Gene3D" id="3.40.50.1820">
    <property type="entry name" value="alpha/beta hydrolase"/>
    <property type="match status" value="1"/>
</dbReference>
<dbReference type="InterPro" id="IPR029058">
    <property type="entry name" value="AB_hydrolase_fold"/>
</dbReference>
<dbReference type="PANTHER" id="PTHR35560">
    <property type="entry name" value="BLL0132 PROTEIN"/>
    <property type="match status" value="1"/>
</dbReference>
<dbReference type="Proteomes" id="UP000249688">
    <property type="component" value="Unassembled WGS sequence"/>
</dbReference>
<dbReference type="AlphaFoldDB" id="A0A2W7IRR7"/>
<feature type="signal peptide" evidence="1">
    <location>
        <begin position="1"/>
        <end position="34"/>
    </location>
</feature>
<dbReference type="SUPFAM" id="SSF53474">
    <property type="entry name" value="alpha/beta-Hydrolases"/>
    <property type="match status" value="1"/>
</dbReference>
<sequence length="297" mass="31538">MAAIDPGAGHQARQLKRRALLGAALAAPALGARAATGSYRIEVPEPSGVTDAPLPLWLHRPAGWRPGGRILVVMHGLRRDADAYRDAWAPLAEAQELLLVVPEFSATKFPGGAWYNLGGAGDGQPREAWSFFALDRAIASLRAELSSPGGGFALYGHSAGAQFVHRYLLMTGAPQVQRLVIANAGSYTLPVFDRPYPEGLEGTAATPEGLRLAFARPVTVALGERDIDPHHPALPQQPWAMAQGPYRLARGLNFLEVARRTALEMGAPFAWQVRMVPGVGHSNSSMAEALAPLLGAG</sequence>
<dbReference type="PANTHER" id="PTHR35560:SF3">
    <property type="entry name" value="PEPTIDASE S9 PROLYL OLIGOPEPTIDASE CATALYTIC DOMAIN-CONTAINING PROTEIN"/>
    <property type="match status" value="1"/>
</dbReference>
<evidence type="ECO:0000313" key="2">
    <source>
        <dbReference type="EMBL" id="PZW42137.1"/>
    </source>
</evidence>
<accession>A0A2W7IRR7</accession>
<keyword evidence="1" id="KW-0732">Signal</keyword>
<evidence type="ECO:0008006" key="4">
    <source>
        <dbReference type="Google" id="ProtNLM"/>
    </source>
</evidence>
<protein>
    <recommendedName>
        <fullName evidence="4">Alpha/beta hydrolase family protein</fullName>
    </recommendedName>
</protein>
<evidence type="ECO:0000313" key="3">
    <source>
        <dbReference type="Proteomes" id="UP000249688"/>
    </source>
</evidence>